<dbReference type="AlphaFoldDB" id="D5WKT4"/>
<evidence type="ECO:0000256" key="3">
    <source>
        <dbReference type="ARBA" id="ARBA00022475"/>
    </source>
</evidence>
<accession>D5WKT4</accession>
<dbReference type="Proteomes" id="UP000002190">
    <property type="component" value="Chromosome 3"/>
</dbReference>
<dbReference type="PANTHER" id="PTHR43820">
    <property type="entry name" value="HIGH-AFFINITY BRANCHED-CHAIN AMINO ACID TRANSPORT ATP-BINDING PROTEIN LIVF"/>
    <property type="match status" value="1"/>
</dbReference>
<dbReference type="EMBL" id="CP002015">
    <property type="protein sequence ID" value="ADG19830.1"/>
    <property type="molecule type" value="Genomic_DNA"/>
</dbReference>
<dbReference type="GO" id="GO:0016887">
    <property type="term" value="F:ATP hydrolysis activity"/>
    <property type="evidence" value="ECO:0007669"/>
    <property type="project" value="InterPro"/>
</dbReference>
<dbReference type="PROSITE" id="PS50893">
    <property type="entry name" value="ABC_TRANSPORTER_2"/>
    <property type="match status" value="1"/>
</dbReference>
<dbReference type="SUPFAM" id="SSF52540">
    <property type="entry name" value="P-loop containing nucleoside triphosphate hydrolases"/>
    <property type="match status" value="1"/>
</dbReference>
<reference evidence="9" key="2">
    <citation type="submission" date="2010-04" db="EMBL/GenBank/DDBJ databases">
        <title>Complete sequence of chromosome3 of Burkholderia sp. CCGE1002.</title>
        <authorList>
            <consortium name="US DOE Joint Genome Institute"/>
            <person name="Lucas S."/>
            <person name="Copeland A."/>
            <person name="Lapidus A."/>
            <person name="Cheng J.-F."/>
            <person name="Bruce D."/>
            <person name="Goodwin L."/>
            <person name="Pitluck S."/>
            <person name="Chertkov O."/>
            <person name="Detter J.C."/>
            <person name="Han C."/>
            <person name="Tapia R."/>
            <person name="Land M."/>
            <person name="Hauser L."/>
            <person name="Kyrpides N."/>
            <person name="Ovchinnikova G."/>
            <person name="Martinez-Romero E."/>
            <person name="Hernandez M.A.R."/>
            <person name="Tiedje J.M."/>
            <person name="Woyke T."/>
        </authorList>
    </citation>
    <scope>NUCLEOTIDE SEQUENCE</scope>
    <source>
        <strain evidence="9">CCGE1002</strain>
    </source>
</reference>
<dbReference type="InterPro" id="IPR003593">
    <property type="entry name" value="AAA+_ATPase"/>
</dbReference>
<dbReference type="GO" id="GO:0015658">
    <property type="term" value="F:branched-chain amino acid transmembrane transporter activity"/>
    <property type="evidence" value="ECO:0007669"/>
    <property type="project" value="TreeGrafter"/>
</dbReference>
<reference evidence="9 11" key="3">
    <citation type="journal article" date="2012" name="J. Bacteriol.">
        <title>Genome Sequences of Burkholderia sp. Strains CCGE1002 and H160, Isolated from Legume Nodules in Mexico and Brazil.</title>
        <authorList>
            <person name="Ormeno-Orrillo E."/>
            <person name="Rogel M.A."/>
            <person name="Chueire L.M."/>
            <person name="Tiedje J.M."/>
            <person name="Martinez-Romero E."/>
            <person name="Hungria M."/>
        </authorList>
    </citation>
    <scope>NUCLEOTIDE SEQUENCE [LARGE SCALE GENOMIC DNA]</scope>
    <source>
        <strain evidence="9 11">CCGE1002</strain>
    </source>
</reference>
<keyword evidence="4" id="KW-0472">Membrane</keyword>
<dbReference type="CDD" id="cd03224">
    <property type="entry name" value="ABC_TM1139_LivF_branched"/>
    <property type="match status" value="1"/>
</dbReference>
<evidence type="ECO:0000313" key="9">
    <source>
        <dbReference type="EMBL" id="ADG19830.1"/>
    </source>
</evidence>
<keyword evidence="3" id="KW-1003">Cell membrane</keyword>
<keyword evidence="4" id="KW-0997">Cell inner membrane</keyword>
<dbReference type="eggNOG" id="COG0410">
    <property type="taxonomic scope" value="Bacteria"/>
</dbReference>
<evidence type="ECO:0000256" key="4">
    <source>
        <dbReference type="ARBA" id="ARBA00022519"/>
    </source>
</evidence>
<dbReference type="InterPro" id="IPR003439">
    <property type="entry name" value="ABC_transporter-like_ATP-bd"/>
</dbReference>
<dbReference type="GO" id="GO:0005524">
    <property type="term" value="F:ATP binding"/>
    <property type="evidence" value="ECO:0007669"/>
    <property type="project" value="UniProtKB-KW"/>
</dbReference>
<dbReference type="Pfam" id="PF00005">
    <property type="entry name" value="ABC_tran"/>
    <property type="match status" value="1"/>
</dbReference>
<keyword evidence="2" id="KW-0813">Transport</keyword>
<evidence type="ECO:0000256" key="7">
    <source>
        <dbReference type="ARBA" id="ARBA00022970"/>
    </source>
</evidence>
<evidence type="ECO:0000259" key="8">
    <source>
        <dbReference type="PROSITE" id="PS50893"/>
    </source>
</evidence>
<organism evidence="9 11">
    <name type="scientific">Paraburkholderia atlantica</name>
    <dbReference type="NCBI Taxonomy" id="2654982"/>
    <lineage>
        <taxon>Bacteria</taxon>
        <taxon>Pseudomonadati</taxon>
        <taxon>Pseudomonadota</taxon>
        <taxon>Betaproteobacteria</taxon>
        <taxon>Burkholderiales</taxon>
        <taxon>Burkholderiaceae</taxon>
        <taxon>Paraburkholderia</taxon>
    </lineage>
</organism>
<keyword evidence="7" id="KW-0029">Amino-acid transport</keyword>
<protein>
    <submittedName>
        <fullName evidence="9">ABC transporter related protein</fullName>
    </submittedName>
    <submittedName>
        <fullName evidence="10">Branched-chain amino acid transport system ATP-binding protein</fullName>
    </submittedName>
</protein>
<reference evidence="10 12" key="4">
    <citation type="submission" date="2020-08" db="EMBL/GenBank/DDBJ databases">
        <title>Genomic Encyclopedia of Type Strains, Phase IV (KMG-V): Genome sequencing to study the core and pangenomes of soil and plant-associated prokaryotes.</title>
        <authorList>
            <person name="Whitman W."/>
        </authorList>
    </citation>
    <scope>NUCLEOTIDE SEQUENCE [LARGE SCALE GENOMIC DNA]</scope>
    <source>
        <strain evidence="10 12">JPY158</strain>
    </source>
</reference>
<evidence type="ECO:0000313" key="11">
    <source>
        <dbReference type="Proteomes" id="UP000002190"/>
    </source>
</evidence>
<proteinExistence type="inferred from homology"/>
<dbReference type="GO" id="GO:0015807">
    <property type="term" value="P:L-amino acid transport"/>
    <property type="evidence" value="ECO:0007669"/>
    <property type="project" value="TreeGrafter"/>
</dbReference>
<gene>
    <name evidence="9" type="ordered locus">BC1002_5958</name>
    <name evidence="10" type="ORF">HDG40_001905</name>
</gene>
<evidence type="ECO:0000256" key="5">
    <source>
        <dbReference type="ARBA" id="ARBA00022741"/>
    </source>
</evidence>
<dbReference type="GeneID" id="301097077"/>
<comment type="similarity">
    <text evidence="1">Belongs to the ABC transporter superfamily.</text>
</comment>
<evidence type="ECO:0000256" key="1">
    <source>
        <dbReference type="ARBA" id="ARBA00005417"/>
    </source>
</evidence>
<dbReference type="InterPro" id="IPR017871">
    <property type="entry name" value="ABC_transporter-like_CS"/>
</dbReference>
<dbReference type="STRING" id="640511.BC1002_5958"/>
<keyword evidence="5" id="KW-0547">Nucleotide-binding</keyword>
<dbReference type="HOGENOM" id="CLU_000604_1_2_4"/>
<keyword evidence="12" id="KW-1185">Reference proteome</keyword>
<feature type="domain" description="ABC transporter" evidence="8">
    <location>
        <begin position="2"/>
        <end position="242"/>
    </location>
</feature>
<name>D5WKT4_PARAM</name>
<dbReference type="Gene3D" id="3.40.50.300">
    <property type="entry name" value="P-loop containing nucleotide triphosphate hydrolases"/>
    <property type="match status" value="1"/>
</dbReference>
<dbReference type="SMART" id="SM00382">
    <property type="entry name" value="AAA"/>
    <property type="match status" value="1"/>
</dbReference>
<evidence type="ECO:0000256" key="6">
    <source>
        <dbReference type="ARBA" id="ARBA00022840"/>
    </source>
</evidence>
<evidence type="ECO:0000313" key="10">
    <source>
        <dbReference type="EMBL" id="MBB5423761.1"/>
    </source>
</evidence>
<dbReference type="PANTHER" id="PTHR43820:SF4">
    <property type="entry name" value="HIGH-AFFINITY BRANCHED-CHAIN AMINO ACID TRANSPORT ATP-BINDING PROTEIN LIVF"/>
    <property type="match status" value="1"/>
</dbReference>
<dbReference type="RefSeq" id="WP_013093620.1">
    <property type="nucleotide sequence ID" value="NC_014119.1"/>
</dbReference>
<dbReference type="PROSITE" id="PS00211">
    <property type="entry name" value="ABC_TRANSPORTER_1"/>
    <property type="match status" value="1"/>
</dbReference>
<dbReference type="InterPro" id="IPR052156">
    <property type="entry name" value="BCAA_Transport_ATP-bd_LivF"/>
</dbReference>
<dbReference type="InterPro" id="IPR027417">
    <property type="entry name" value="P-loop_NTPase"/>
</dbReference>
<dbReference type="EMBL" id="JACHDD010000003">
    <property type="protein sequence ID" value="MBB5423761.1"/>
    <property type="molecule type" value="Genomic_DNA"/>
</dbReference>
<accession>A0A6I1PQ90</accession>
<reference evidence="11" key="1">
    <citation type="submission" date="2010-04" db="EMBL/GenBank/DDBJ databases">
        <title>Complete sequence of chromosome 3 of Burkholderia sp. CCGE1002.</title>
        <authorList>
            <consortium name="US DOE Joint Genome Institute"/>
            <person name="Lucas S."/>
            <person name="Copeland A."/>
            <person name="Lapidus A."/>
            <person name="Cheng J.-F."/>
            <person name="Bruce D."/>
            <person name="Goodwin L."/>
            <person name="Pitluck S."/>
            <person name="Chertkov O."/>
            <person name="Detter J.C."/>
            <person name="Han C."/>
            <person name="Tapia R."/>
            <person name="Land M."/>
            <person name="Hauser L."/>
            <person name="Kyrpides N."/>
            <person name="Ovchinnikova G."/>
            <person name="Martinez-Romero E."/>
            <person name="Hernandez M.A.R."/>
            <person name="Tiedje J.M."/>
            <person name="Woyke T."/>
        </authorList>
    </citation>
    <scope>NUCLEOTIDE SEQUENCE [LARGE SCALE GENOMIC DNA]</scope>
    <source>
        <strain evidence="11">CCGE1002</strain>
    </source>
</reference>
<evidence type="ECO:0000313" key="12">
    <source>
        <dbReference type="Proteomes" id="UP000592780"/>
    </source>
</evidence>
<dbReference type="KEGG" id="bge:BC1002_5958"/>
<sequence>MLSVKNLHAGYGKVKVLHGISIDVPKGSVVTLIGSNGAGKTTTMRAISGMIRPSDGEITMGVGASAKRIDALDSHRIARLGLAHSPEGRRVFATMSVHDNLILGAFPRLTWARPRGDVNADLERAIELFPRLKERRHQLAGTLSGGEQQMLAMARAIMLNPELVLLDEPSMGLAPILVEEVFRIIENLKGQGVTMLLVEQFAAAALNVADYGYVLENGRIAAHGPALQLRNDPSVKAAYLGTSH</sequence>
<evidence type="ECO:0000256" key="2">
    <source>
        <dbReference type="ARBA" id="ARBA00022448"/>
    </source>
</evidence>
<keyword evidence="6 10" id="KW-0067">ATP-binding</keyword>
<dbReference type="Proteomes" id="UP000592780">
    <property type="component" value="Unassembled WGS sequence"/>
</dbReference>